<reference evidence="1 2" key="1">
    <citation type="journal article" date="2017" name="Int. J. Syst. Evol. Microbiol.">
        <title>Bacillus mangrovi sp. nov., isolated from a sediment sample from a mangrove forest.</title>
        <authorList>
            <person name="Gupta V."/>
            <person name="Singh P.K."/>
            <person name="Korpole S."/>
            <person name="Tanuku N.R.S."/>
            <person name="Pinnaka A.K."/>
        </authorList>
    </citation>
    <scope>NUCLEOTIDE SEQUENCE [LARGE SCALE GENOMIC DNA]</scope>
    <source>
        <strain evidence="1 2">KCTC 33872</strain>
    </source>
</reference>
<accession>A0A7X2S7D5</accession>
<gene>
    <name evidence="1" type="ORF">GKZ89_16745</name>
</gene>
<dbReference type="OrthoDB" id="1739831at2"/>
<comment type="caution">
    <text evidence="1">The sequence shown here is derived from an EMBL/GenBank/DDBJ whole genome shotgun (WGS) entry which is preliminary data.</text>
</comment>
<dbReference type="AlphaFoldDB" id="A0A7X2S7D5"/>
<dbReference type="NCBIfam" id="TIGR03826">
    <property type="entry name" value="YvyF"/>
    <property type="match status" value="1"/>
</dbReference>
<name>A0A7X2S7D5_9BACI</name>
<dbReference type="Proteomes" id="UP000434639">
    <property type="component" value="Unassembled WGS sequence"/>
</dbReference>
<evidence type="ECO:0000313" key="2">
    <source>
        <dbReference type="Proteomes" id="UP000434639"/>
    </source>
</evidence>
<proteinExistence type="predicted"/>
<sequence length="138" mass="15976">MNELANCPKCNALFVQTQFRTVCADCFKIEEKQFETVYGFLRKRENRKAKLNEVVDGTGVPEEIILKFIRLGRLQLSNFPNLGYPCSKCGSLIREGKICASCTKDLHGQLQRLQREEEFQGQKVQEEKKTYYSNSTKR</sequence>
<evidence type="ECO:0008006" key="3">
    <source>
        <dbReference type="Google" id="ProtNLM"/>
    </source>
</evidence>
<protein>
    <recommendedName>
        <fullName evidence="3">Flagellar protein</fullName>
    </recommendedName>
</protein>
<dbReference type="EMBL" id="WMIB01000022">
    <property type="protein sequence ID" value="MTH55054.1"/>
    <property type="molecule type" value="Genomic_DNA"/>
</dbReference>
<keyword evidence="2" id="KW-1185">Reference proteome</keyword>
<dbReference type="RefSeq" id="WP_155113565.1">
    <property type="nucleotide sequence ID" value="NZ_WMIB01000022.1"/>
</dbReference>
<dbReference type="InterPro" id="IPR022258">
    <property type="entry name" value="Flagellar_operon_YvyF"/>
</dbReference>
<organism evidence="1 2">
    <name type="scientific">Metabacillus mangrovi</name>
    <dbReference type="NCBI Taxonomy" id="1491830"/>
    <lineage>
        <taxon>Bacteria</taxon>
        <taxon>Bacillati</taxon>
        <taxon>Bacillota</taxon>
        <taxon>Bacilli</taxon>
        <taxon>Bacillales</taxon>
        <taxon>Bacillaceae</taxon>
        <taxon>Metabacillus</taxon>
    </lineage>
</organism>
<evidence type="ECO:0000313" key="1">
    <source>
        <dbReference type="EMBL" id="MTH55054.1"/>
    </source>
</evidence>